<reference evidence="3" key="2">
    <citation type="submission" date="2015-07" db="EMBL/GenBank/DDBJ databases">
        <title>Contrasting host-pathogen interactions and genome evolution in two generalist and specialist microsporidian pathogens of mosquitoes.</title>
        <authorList>
            <consortium name="The Broad Institute Genomics Platform"/>
            <consortium name="The Broad Institute Genome Sequencing Center for Infectious Disease"/>
            <person name="Cuomo C.A."/>
            <person name="Sanscrainte N.D."/>
            <person name="Goldberg J.M."/>
            <person name="Heiman D."/>
            <person name="Young S."/>
            <person name="Zeng Q."/>
            <person name="Becnel J.J."/>
            <person name="Birren B.W."/>
        </authorList>
    </citation>
    <scope>NUCLEOTIDE SEQUENCE [LARGE SCALE GENOMIC DNA]</scope>
    <source>
        <strain evidence="3">USNM 41457</strain>
    </source>
</reference>
<sequence>MHTKSRKKVLHPFNHKMNNLLQDCLDATKYNHASTQILQILCSPTGHNEFFQNLQQNNVLAYFFLKNNIKKVVESDARQHLIYRLKEYTDLLFSNLSDPNFNALCYCFEVLSSSFLLSCEFFQYLSECLISNLAVSKCRFDLENGKHVFVEGDVDKRLFLGESVKQTEDKLCAEYFNLINMNNGKNIVNENFNNNMIFNASNSDNMNIKHRNNLHTLKLHIGVSKNMLNCLKLLKHCFLKYSQMTKSNILYTEINQNVELFGNLILKTLYFLSRDQLLNEIKSKADTSESENNLEAVLILVEILYFLVYQDIPTFFEENAEFLNKIFVKLLQINLLEGTSFRNIDNMSCMDTSENSSISCFGNLSSMSSINSPNTSNISSIDNLNTSNIINKNDICNINKNDVIDIEIPSICSILWIYNITKKNIAYINKITEETSKITHLFITKYTECISVNEIYDTVLALLHVKHQENISNTEISILHTIIKRKNKALLQKNISALVSTLFKLCRIDFDTSDALFYSKTIDFLKDPCRGVIAEMILVIDNLFGTIDYVKCILETNNISYRCSHKGITYIFDSNISSNNGNSNINQINISNSNNLNTLYTNNLNLNISINTDKSECSFLTIPLNINTLEKTEHFIFFCTVLSEKLGKYVFESISKHDFYNDQILSFGIVNFLLVKEFFLPEICKKLIDCLCEEKKFAFYKILQYFNVVFDKFYKLIDQLINETTYSFIKNGINNINSSNSDSNSDEFYIEKNHLQYIKNGFDIIDTQTIANVPSTQTTDELPAGLHLKNTDLTKNIDYLQKIQYHCKKYSTAWKHRHKQKTIYFYI</sequence>
<dbReference type="Gene3D" id="1.25.10.10">
    <property type="entry name" value="Leucine-rich Repeat Variant"/>
    <property type="match status" value="1"/>
</dbReference>
<evidence type="ECO:0000313" key="2">
    <source>
        <dbReference type="EMBL" id="EJW05355.1"/>
    </source>
</evidence>
<dbReference type="GO" id="GO:0006886">
    <property type="term" value="P:intracellular protein transport"/>
    <property type="evidence" value="ECO:0007669"/>
    <property type="project" value="InterPro"/>
</dbReference>
<reference evidence="2 3" key="1">
    <citation type="submission" date="2011-08" db="EMBL/GenBank/DDBJ databases">
        <authorList>
            <person name="Liu Z.J."/>
            <person name="Shi F.L."/>
            <person name="Lu J.Q."/>
            <person name="Li M."/>
            <person name="Wang Z.L."/>
        </authorList>
    </citation>
    <scope>NUCLEOTIDE SEQUENCE [LARGE SCALE GENOMIC DNA]</scope>
    <source>
        <strain evidence="2 3">USNM 41457</strain>
    </source>
</reference>
<gene>
    <name evidence="2" type="ORF">EDEG_00581</name>
</gene>
<dbReference type="EMBL" id="AFBI03000007">
    <property type="protein sequence ID" value="EJW05355.1"/>
    <property type="molecule type" value="Genomic_DNA"/>
</dbReference>
<dbReference type="InterPro" id="IPR013713">
    <property type="entry name" value="XPO2_central"/>
</dbReference>
<organism evidence="2 3">
    <name type="scientific">Edhazardia aedis (strain USNM 41457)</name>
    <name type="common">Microsporidian parasite</name>
    <dbReference type="NCBI Taxonomy" id="1003232"/>
    <lineage>
        <taxon>Eukaryota</taxon>
        <taxon>Fungi</taxon>
        <taxon>Fungi incertae sedis</taxon>
        <taxon>Microsporidia</taxon>
        <taxon>Edhazardia</taxon>
    </lineage>
</organism>
<protein>
    <recommendedName>
        <fullName evidence="1">Exportin-2 central domain-containing protein</fullName>
    </recommendedName>
</protein>
<dbReference type="AlphaFoldDB" id="J9DS02"/>
<keyword evidence="3" id="KW-1185">Reference proteome</keyword>
<proteinExistence type="predicted"/>
<dbReference type="InterPro" id="IPR011989">
    <property type="entry name" value="ARM-like"/>
</dbReference>
<dbReference type="Pfam" id="PF08506">
    <property type="entry name" value="Cse1"/>
    <property type="match status" value="1"/>
</dbReference>
<comment type="caution">
    <text evidence="2">The sequence shown here is derived from an EMBL/GenBank/DDBJ whole genome shotgun (WGS) entry which is preliminary data.</text>
</comment>
<dbReference type="OrthoDB" id="2189043at2759"/>
<name>J9DS02_EDHAE</name>
<dbReference type="Proteomes" id="UP000003163">
    <property type="component" value="Unassembled WGS sequence"/>
</dbReference>
<dbReference type="HOGENOM" id="CLU_342559_0_0_1"/>
<dbReference type="InParanoid" id="J9DS02"/>
<dbReference type="VEuPathDB" id="MicrosporidiaDB:EDEG_00581"/>
<evidence type="ECO:0000313" key="3">
    <source>
        <dbReference type="Proteomes" id="UP000003163"/>
    </source>
</evidence>
<accession>J9DS02</accession>
<feature type="domain" description="Exportin-2 central" evidence="1">
    <location>
        <begin position="238"/>
        <end position="334"/>
    </location>
</feature>
<evidence type="ECO:0000259" key="1">
    <source>
        <dbReference type="Pfam" id="PF08506"/>
    </source>
</evidence>